<evidence type="ECO:0000256" key="9">
    <source>
        <dbReference type="ARBA" id="ARBA00023098"/>
    </source>
</evidence>
<keyword evidence="6" id="KW-0007">Acetylation</keyword>
<dbReference type="OrthoDB" id="5839451at2759"/>
<dbReference type="PROSITE" id="PS51228">
    <property type="entry name" value="ACB_2"/>
    <property type="match status" value="1"/>
</dbReference>
<evidence type="ECO:0000256" key="2">
    <source>
        <dbReference type="ARBA" id="ARBA00004255"/>
    </source>
</evidence>
<reference evidence="20 21" key="1">
    <citation type="submission" date="2021-06" db="EMBL/GenBank/DDBJ databases">
        <title>Chromosome-level genome assembly of the red-tail catfish (Hemibagrus wyckioides).</title>
        <authorList>
            <person name="Shao F."/>
        </authorList>
    </citation>
    <scope>NUCLEOTIDE SEQUENCE [LARGE SCALE GENOMIC DNA]</scope>
    <source>
        <strain evidence="20">EC202008001</strain>
        <tissue evidence="20">Blood</tissue>
    </source>
</reference>
<dbReference type="InterPro" id="IPR000582">
    <property type="entry name" value="Acyl-CoA-binding_protein"/>
</dbReference>
<evidence type="ECO:0000256" key="3">
    <source>
        <dbReference type="ARBA" id="ARBA00022516"/>
    </source>
</evidence>
<evidence type="ECO:0000256" key="6">
    <source>
        <dbReference type="ARBA" id="ARBA00022990"/>
    </source>
</evidence>
<evidence type="ECO:0000256" key="15">
    <source>
        <dbReference type="ARBA" id="ARBA00078007"/>
    </source>
</evidence>
<dbReference type="AlphaFoldDB" id="A0A9D3N4J8"/>
<evidence type="ECO:0000256" key="5">
    <source>
        <dbReference type="ARBA" id="ARBA00022955"/>
    </source>
</evidence>
<feature type="compositionally biased region" description="Acidic residues" evidence="17">
    <location>
        <begin position="444"/>
        <end position="456"/>
    </location>
</feature>
<evidence type="ECO:0000256" key="4">
    <source>
        <dbReference type="ARBA" id="ARBA00022553"/>
    </source>
</evidence>
<feature type="region of interest" description="Disordered" evidence="17">
    <location>
        <begin position="313"/>
        <end position="365"/>
    </location>
</feature>
<dbReference type="FunFam" id="2.60.120.680:FF:000002">
    <property type="entry name" value="Putative Golgi resident protein GCP60"/>
    <property type="match status" value="1"/>
</dbReference>
<dbReference type="Proteomes" id="UP000824219">
    <property type="component" value="Linkage Group LG25"/>
</dbReference>
<dbReference type="Gene3D" id="1.20.80.10">
    <property type="match status" value="1"/>
</dbReference>
<keyword evidence="5" id="KW-0752">Steroid biosynthesis</keyword>
<dbReference type="InterPro" id="IPR052269">
    <property type="entry name" value="Golgi-PI4KB_interaction"/>
</dbReference>
<feature type="region of interest" description="Disordered" evidence="17">
    <location>
        <begin position="176"/>
        <end position="224"/>
    </location>
</feature>
<dbReference type="Pfam" id="PF00887">
    <property type="entry name" value="ACBP"/>
    <property type="match status" value="1"/>
</dbReference>
<dbReference type="PANTHER" id="PTHR22973:SF11">
    <property type="entry name" value="GOLGI RESIDENT PROTEIN GCP60"/>
    <property type="match status" value="1"/>
</dbReference>
<feature type="domain" description="ACB" evidence="19">
    <location>
        <begin position="77"/>
        <end position="168"/>
    </location>
</feature>
<evidence type="ECO:0000256" key="14">
    <source>
        <dbReference type="ARBA" id="ARBA00076235"/>
    </source>
</evidence>
<dbReference type="EMBL" id="JAHKSW010000025">
    <property type="protein sequence ID" value="KAG7316496.1"/>
    <property type="molecule type" value="Genomic_DNA"/>
</dbReference>
<comment type="subcellular location">
    <subcellularLocation>
        <location evidence="2">Golgi apparatus membrane</location>
        <topology evidence="2">Peripheral membrane protein</topology>
        <orientation evidence="2">Cytoplasmic side</orientation>
    </subcellularLocation>
    <subcellularLocation>
        <location evidence="1">Mitochondrion</location>
    </subcellularLocation>
</comment>
<dbReference type="Pfam" id="PF13897">
    <property type="entry name" value="GOLD_2"/>
    <property type="match status" value="1"/>
</dbReference>
<name>A0A9D3N4J8_9TELE</name>
<evidence type="ECO:0000256" key="17">
    <source>
        <dbReference type="SAM" id="MobiDB-lite"/>
    </source>
</evidence>
<evidence type="ECO:0000313" key="20">
    <source>
        <dbReference type="EMBL" id="KAG7316496.1"/>
    </source>
</evidence>
<evidence type="ECO:0000259" key="19">
    <source>
        <dbReference type="PROSITE" id="PS51228"/>
    </source>
</evidence>
<dbReference type="InterPro" id="IPR014352">
    <property type="entry name" value="FERM/acyl-CoA-bd_prot_sf"/>
</dbReference>
<dbReference type="GO" id="GO:0005739">
    <property type="term" value="C:mitochondrion"/>
    <property type="evidence" value="ECO:0007669"/>
    <property type="project" value="UniProtKB-SubCell"/>
</dbReference>
<feature type="compositionally biased region" description="Polar residues" evidence="17">
    <location>
        <begin position="326"/>
        <end position="337"/>
    </location>
</feature>
<keyword evidence="3" id="KW-0444">Lipid biosynthesis</keyword>
<accession>A0A9D3N4J8</accession>
<evidence type="ECO:0000256" key="12">
    <source>
        <dbReference type="ARBA" id="ARBA00057952"/>
    </source>
</evidence>
<dbReference type="FunFam" id="1.20.80.10:FF:000017">
    <property type="entry name" value="Golgi resident protein GCP60"/>
    <property type="match status" value="1"/>
</dbReference>
<gene>
    <name evidence="20" type="ORF">KOW79_020037</name>
</gene>
<comment type="function">
    <text evidence="12">Involved in the maintenance of Golgi structure by interacting with giantin, affecting protein transport between the endoplasmic reticulum and Golgi. Involved in hormone-induced steroid biosynthesis in testicular Leydig cells. Recruits PI4KB to the Golgi apparatus membrane; enhances the enzyme activity of PI4KB activity via its membrane recruitment thereby increasing the local concentration of the substrate in the vicinity of the kinase.</text>
</comment>
<dbReference type="InterPro" id="IPR009038">
    <property type="entry name" value="GOLD_dom"/>
</dbReference>
<dbReference type="PROSITE" id="PS00880">
    <property type="entry name" value="ACB_1"/>
    <property type="match status" value="1"/>
</dbReference>
<dbReference type="GO" id="GO:0000062">
    <property type="term" value="F:fatty-acyl-CoA binding"/>
    <property type="evidence" value="ECO:0007669"/>
    <property type="project" value="InterPro"/>
</dbReference>
<dbReference type="GO" id="GO:0000139">
    <property type="term" value="C:Golgi membrane"/>
    <property type="evidence" value="ECO:0007669"/>
    <property type="project" value="UniProtKB-SubCell"/>
</dbReference>
<sequence length="522" mass="60131">MATEVQSGDLNGGNASRLEVSIDGLTLSPDSEGEADHADAPGPHTDEHSDVEPSADGRDDGEQNAENSVERIWGFPLVELYGLALRFFKEKDGKAFHPTYEEKLRLVALHKQVSQGPYNPDASPEVGFFDVLGNDRRKEWAALGNLGKEEAMVEFVKMLNKCCTLFAPFVASHKIEKEEQERKRREEEEQRRREEEERERQLQEEERRRKEEEERLRREEEQRRQAEEERLRVEQQKQQIMAALNAQTAVQFQQYAAQQYPDSPEQQLILIRQLQEQHYQQYMQQLYQVQLAQQQAALQKQQEDAIVLSKLEASETSASPIGEETPTVNGQAESSIDSIDREQELEPAEEVTENGPTDSPPVIAAPSMWTRPQIKDFKEKIRQDVDSVITVGRGEVVTVRVPTHEEGSYLFWEFATDHYDIGFGVFFEWTDSTNASVSVHVSESSDEDEDEDEPQSEEEKAKKEAGKPQVDEIVPVYRRDCHEEVYAGSHQYPGRGIYLLKFDNSYSLWRSKSVYYRVYYTR</sequence>
<feature type="domain" description="GOLD" evidence="18">
    <location>
        <begin position="378"/>
        <end position="520"/>
    </location>
</feature>
<dbReference type="InterPro" id="IPR036598">
    <property type="entry name" value="GOLD_dom_sf"/>
</dbReference>
<keyword evidence="7" id="KW-0333">Golgi apparatus</keyword>
<feature type="region of interest" description="Disordered" evidence="17">
    <location>
        <begin position="1"/>
        <end position="66"/>
    </location>
</feature>
<evidence type="ECO:0000256" key="8">
    <source>
        <dbReference type="ARBA" id="ARBA00023054"/>
    </source>
</evidence>
<dbReference type="PROSITE" id="PS50866">
    <property type="entry name" value="GOLD"/>
    <property type="match status" value="1"/>
</dbReference>
<feature type="region of interest" description="Disordered" evidence="17">
    <location>
        <begin position="438"/>
        <end position="468"/>
    </location>
</feature>
<keyword evidence="9" id="KW-0443">Lipid metabolism</keyword>
<dbReference type="InterPro" id="IPR022408">
    <property type="entry name" value="Acyl-CoA-binding_prot_CS"/>
</dbReference>
<dbReference type="GO" id="GO:0006694">
    <property type="term" value="P:steroid biosynthetic process"/>
    <property type="evidence" value="ECO:0007669"/>
    <property type="project" value="UniProtKB-KW"/>
</dbReference>
<organism evidence="20 21">
    <name type="scientific">Hemibagrus wyckioides</name>
    <dbReference type="NCBI Taxonomy" id="337641"/>
    <lineage>
        <taxon>Eukaryota</taxon>
        <taxon>Metazoa</taxon>
        <taxon>Chordata</taxon>
        <taxon>Craniata</taxon>
        <taxon>Vertebrata</taxon>
        <taxon>Euteleostomi</taxon>
        <taxon>Actinopterygii</taxon>
        <taxon>Neopterygii</taxon>
        <taxon>Teleostei</taxon>
        <taxon>Ostariophysi</taxon>
        <taxon>Siluriformes</taxon>
        <taxon>Bagridae</taxon>
        <taxon>Hemibagrus</taxon>
    </lineage>
</organism>
<keyword evidence="11" id="KW-0472">Membrane</keyword>
<evidence type="ECO:0000256" key="10">
    <source>
        <dbReference type="ARBA" id="ARBA00023128"/>
    </source>
</evidence>
<protein>
    <recommendedName>
        <fullName evidence="13">Golgi resident protein GCP60</fullName>
    </recommendedName>
    <alternativeName>
        <fullName evidence="15">Acyl-CoA-binding domain-containing protein 3</fullName>
    </alternativeName>
    <alternativeName>
        <fullName evidence="16">Golgi complex-associated protein 1</fullName>
    </alternativeName>
    <alternativeName>
        <fullName evidence="14">Golgi phosphoprotein 1</fullName>
    </alternativeName>
</protein>
<keyword evidence="10" id="KW-0496">Mitochondrion</keyword>
<keyword evidence="21" id="KW-1185">Reference proteome</keyword>
<feature type="compositionally biased region" description="Basic and acidic residues" evidence="17">
    <location>
        <begin position="34"/>
        <end position="61"/>
    </location>
</feature>
<keyword evidence="4" id="KW-0597">Phosphoprotein</keyword>
<dbReference type="InterPro" id="IPR035984">
    <property type="entry name" value="Acyl-CoA-binding_sf"/>
</dbReference>
<evidence type="ECO:0000256" key="1">
    <source>
        <dbReference type="ARBA" id="ARBA00004173"/>
    </source>
</evidence>
<dbReference type="SUPFAM" id="SSF47027">
    <property type="entry name" value="Acyl-CoA binding protein"/>
    <property type="match status" value="1"/>
</dbReference>
<evidence type="ECO:0000256" key="7">
    <source>
        <dbReference type="ARBA" id="ARBA00023034"/>
    </source>
</evidence>
<evidence type="ECO:0000256" key="11">
    <source>
        <dbReference type="ARBA" id="ARBA00023136"/>
    </source>
</evidence>
<evidence type="ECO:0000313" key="21">
    <source>
        <dbReference type="Proteomes" id="UP000824219"/>
    </source>
</evidence>
<evidence type="ECO:0000259" key="18">
    <source>
        <dbReference type="PROSITE" id="PS50866"/>
    </source>
</evidence>
<comment type="caution">
    <text evidence="20">The sequence shown here is derived from an EMBL/GenBank/DDBJ whole genome shotgun (WGS) entry which is preliminary data.</text>
</comment>
<dbReference type="PANTHER" id="PTHR22973">
    <property type="entry name" value="LD35087P"/>
    <property type="match status" value="1"/>
</dbReference>
<dbReference type="Gene3D" id="2.60.120.680">
    <property type="entry name" value="GOLD domain"/>
    <property type="match status" value="1"/>
</dbReference>
<feature type="compositionally biased region" description="Basic and acidic residues" evidence="17">
    <location>
        <begin position="457"/>
        <end position="468"/>
    </location>
</feature>
<evidence type="ECO:0000256" key="16">
    <source>
        <dbReference type="ARBA" id="ARBA00080905"/>
    </source>
</evidence>
<dbReference type="SUPFAM" id="SSF101576">
    <property type="entry name" value="Supernatant protein factor (SPF), C-terminal domain"/>
    <property type="match status" value="1"/>
</dbReference>
<keyword evidence="8" id="KW-0175">Coiled coil</keyword>
<proteinExistence type="predicted"/>
<evidence type="ECO:0000256" key="13">
    <source>
        <dbReference type="ARBA" id="ARBA00067322"/>
    </source>
</evidence>